<feature type="compositionally biased region" description="Basic and acidic residues" evidence="1">
    <location>
        <begin position="720"/>
        <end position="744"/>
    </location>
</feature>
<dbReference type="InterPro" id="IPR022198">
    <property type="entry name" value="DUF3723"/>
</dbReference>
<organism evidence="2 3">
    <name type="scientific">Aspergillus udagawae</name>
    <dbReference type="NCBI Taxonomy" id="91492"/>
    <lineage>
        <taxon>Eukaryota</taxon>
        <taxon>Fungi</taxon>
        <taxon>Dikarya</taxon>
        <taxon>Ascomycota</taxon>
        <taxon>Pezizomycotina</taxon>
        <taxon>Eurotiomycetes</taxon>
        <taxon>Eurotiomycetidae</taxon>
        <taxon>Eurotiales</taxon>
        <taxon>Aspergillaceae</taxon>
        <taxon>Aspergillus</taxon>
        <taxon>Aspergillus subgen. Fumigati</taxon>
    </lineage>
</organism>
<sequence>QGALARSEPCNFIAAIIEDDILEQAIAQSGTPVEALRSETGIPLLLLPDGYRLRCLYGRHRVEAAKEVLFPGDSWWSVTLYHDSIPTDLKRQLSLHRDGDFSPGDIYRNLRHCELTANAELTFWLSKLSKRSRRDLVSMKKRYPMILSGLDKLLPFPGLWADFSFGFLRRLTEIGCPVEITGYLDEIYCIWSTLFEGMNELVDLVSVRRIENLMPQQSNTDRDVLKDMIEHGILFPQVADSEAREYLLNGLLGIRGRILSLRSLVQDTLLWHPCAQAIKQLVPGRCDNLRHALLPRFHGDGSEWLLQIGENTVEALQAGLGDSPQPAIAAYVQLWLFAIRYIESLTHTNLAGSSDERKSERHSLRPTRLESSHKLGVLASKLGFKSGPIDSLCAQSPVKPNARAYLLGRRPQTHYEHSSQWEQSASRKIVQMIEIPKPRLTSAVVVPPTATDSSRKVKRCGLPSLRPYLKDRESIYIPHIYSPDQLEGENLSSFAILRDMVFAFFGRSLFPAGICPWWTKDPPSAHCTPVECEPHPPGTPDRDTLMVVDTDTQMASTVSPLPALGPGLEDSSCLAPLNQTSTLSSLSPLAPGFEDSSCIAPLDQTASISHHRQFDEMLLEWAKHRQTSPAVIYFFKTREYRKFDVSDQYFNQQITGFVNNIANNHYFFGNGGALNPKDVLSAMRSLRLVLACTDIEHYTPQFDLRQYVAAFDTHIGKRRRDGDQPDVRNERRLREKESKGEEQL</sequence>
<proteinExistence type="predicted"/>
<feature type="non-terminal residue" evidence="2">
    <location>
        <position position="1"/>
    </location>
</feature>
<dbReference type="EMBL" id="BLKG01000125">
    <property type="protein sequence ID" value="GFF96225.1"/>
    <property type="molecule type" value="Genomic_DNA"/>
</dbReference>
<protein>
    <submittedName>
        <fullName evidence="2">Uncharacterized protein</fullName>
    </submittedName>
</protein>
<evidence type="ECO:0000256" key="1">
    <source>
        <dbReference type="SAM" id="MobiDB-lite"/>
    </source>
</evidence>
<evidence type="ECO:0000313" key="2">
    <source>
        <dbReference type="EMBL" id="GFF96225.1"/>
    </source>
</evidence>
<keyword evidence="3" id="KW-1185">Reference proteome</keyword>
<evidence type="ECO:0000313" key="3">
    <source>
        <dbReference type="Proteomes" id="UP000465266"/>
    </source>
</evidence>
<gene>
    <name evidence="2" type="ORF">IFM53868_08428</name>
</gene>
<accession>A0ABQ1B9H0</accession>
<dbReference type="Pfam" id="PF12520">
    <property type="entry name" value="DUF3723"/>
    <property type="match status" value="1"/>
</dbReference>
<feature type="region of interest" description="Disordered" evidence="1">
    <location>
        <begin position="718"/>
        <end position="744"/>
    </location>
</feature>
<dbReference type="Proteomes" id="UP000465266">
    <property type="component" value="Unassembled WGS sequence"/>
</dbReference>
<reference evidence="2 3" key="1">
    <citation type="submission" date="2020-01" db="EMBL/GenBank/DDBJ databases">
        <title>Draft genome sequence of Aspergillus udagawae IFM 53868.</title>
        <authorList>
            <person name="Takahashi H."/>
            <person name="Yaguchi T."/>
        </authorList>
    </citation>
    <scope>NUCLEOTIDE SEQUENCE [LARGE SCALE GENOMIC DNA]</scope>
    <source>
        <strain evidence="2 3">IFM 53868</strain>
    </source>
</reference>
<comment type="caution">
    <text evidence="2">The sequence shown here is derived from an EMBL/GenBank/DDBJ whole genome shotgun (WGS) entry which is preliminary data.</text>
</comment>
<name>A0ABQ1B9H0_9EURO</name>